<gene>
    <name evidence="3" type="primary">dagK</name>
    <name evidence="3" type="ORF">NCTC11429_00220</name>
</gene>
<feature type="region of interest" description="Disordered" evidence="1">
    <location>
        <begin position="1"/>
        <end position="24"/>
    </location>
</feature>
<dbReference type="InterPro" id="IPR001206">
    <property type="entry name" value="Diacylglycerol_kinase_cat_dom"/>
</dbReference>
<dbReference type="STRING" id="1123265.GCA_000686625_03389"/>
<dbReference type="InterPro" id="IPR045540">
    <property type="entry name" value="YegS/DAGK_C"/>
</dbReference>
<dbReference type="Gene3D" id="3.40.50.10330">
    <property type="entry name" value="Probable inorganic polyphosphate/atp-NAD kinase, domain 1"/>
    <property type="match status" value="1"/>
</dbReference>
<reference evidence="3 4" key="1">
    <citation type="submission" date="2019-05" db="EMBL/GenBank/DDBJ databases">
        <authorList>
            <consortium name="Pathogen Informatics"/>
        </authorList>
    </citation>
    <scope>NUCLEOTIDE SEQUENCE [LARGE SCALE GENOMIC DNA]</scope>
    <source>
        <strain evidence="3 4">NCTC11429</strain>
    </source>
</reference>
<dbReference type="InterPro" id="IPR017438">
    <property type="entry name" value="ATP-NAD_kinase_N"/>
</dbReference>
<dbReference type="Gene3D" id="2.60.200.40">
    <property type="match status" value="1"/>
</dbReference>
<dbReference type="GO" id="GO:0004143">
    <property type="term" value="F:ATP-dependent diacylglycerol kinase activity"/>
    <property type="evidence" value="ECO:0007669"/>
    <property type="project" value="UniProtKB-EC"/>
</dbReference>
<evidence type="ECO:0000313" key="3">
    <source>
        <dbReference type="EMBL" id="VTR28536.1"/>
    </source>
</evidence>
<dbReference type="GeneID" id="78461045"/>
<dbReference type="EC" id="2.7.1.107" evidence="3"/>
<dbReference type="EMBL" id="LR590484">
    <property type="protein sequence ID" value="VTR28536.1"/>
    <property type="molecule type" value="Genomic_DNA"/>
</dbReference>
<dbReference type="SUPFAM" id="SSF111331">
    <property type="entry name" value="NAD kinase/diacylglycerol kinase-like"/>
    <property type="match status" value="1"/>
</dbReference>
<feature type="domain" description="DAGKc" evidence="2">
    <location>
        <begin position="3"/>
        <end position="130"/>
    </location>
</feature>
<dbReference type="Pfam" id="PF00781">
    <property type="entry name" value="DAGK_cat"/>
    <property type="match status" value="1"/>
</dbReference>
<accession>A0A4U9U6K4</accession>
<dbReference type="RefSeq" id="WP_028070155.1">
    <property type="nucleotide sequence ID" value="NZ_LR590484.1"/>
</dbReference>
<dbReference type="InterPro" id="IPR016064">
    <property type="entry name" value="NAD/diacylglycerol_kinase_sf"/>
</dbReference>
<evidence type="ECO:0000259" key="2">
    <source>
        <dbReference type="PROSITE" id="PS50146"/>
    </source>
</evidence>
<keyword evidence="3" id="KW-0418">Kinase</keyword>
<dbReference type="PROSITE" id="PS50146">
    <property type="entry name" value="DAGK"/>
    <property type="match status" value="1"/>
</dbReference>
<dbReference type="Pfam" id="PF19279">
    <property type="entry name" value="YegS_C"/>
    <property type="match status" value="1"/>
</dbReference>
<dbReference type="AlphaFoldDB" id="A0A4U9U6K4"/>
<protein>
    <submittedName>
        <fullName evidence="3">Diacylglycerol kinase</fullName>
        <ecNumber evidence="3">2.7.1.107</ecNumber>
    </submittedName>
</protein>
<dbReference type="Proteomes" id="UP000308196">
    <property type="component" value="Chromosome"/>
</dbReference>
<sequence length="300" mass="33532">MKEQGKTVRLVHNPAAGKEDNDDGDELSHLIKQHGYRCKAVLKKDAVKNMSAQTDLIAVAGGDGTIRLTILGLLEKKLRFKRPIAILPQGTANNIALSLGIPLDNKLAIDLWKHAQLKKFDVGMVLGLDKKTLHFIESIGFGVFPMLIEKMSNKKLIHATKEEEIKMAIEELRRIAEVFPAETLKLITRSNVIEEECIMVEVMNIARMGPRLALSPDSDPGDGQFEVIIVTNEHRQKLIDFIDEVLEGNNPIFPIKSIRTNRLVLKSKGKVMHIDDELTSYSGQNITISLLDSLIEFIVK</sequence>
<evidence type="ECO:0000256" key="1">
    <source>
        <dbReference type="SAM" id="MobiDB-lite"/>
    </source>
</evidence>
<organism evidence="3 4">
    <name type="scientific">Sphingobacterium thalpophilum</name>
    <dbReference type="NCBI Taxonomy" id="259"/>
    <lineage>
        <taxon>Bacteria</taxon>
        <taxon>Pseudomonadati</taxon>
        <taxon>Bacteroidota</taxon>
        <taxon>Sphingobacteriia</taxon>
        <taxon>Sphingobacteriales</taxon>
        <taxon>Sphingobacteriaceae</taxon>
        <taxon>Sphingobacterium</taxon>
    </lineage>
</organism>
<dbReference type="KEGG" id="stha:NCTC11429_00220"/>
<name>A0A4U9U6K4_9SPHI</name>
<evidence type="ECO:0000313" key="4">
    <source>
        <dbReference type="Proteomes" id="UP000308196"/>
    </source>
</evidence>
<proteinExistence type="predicted"/>
<keyword evidence="3" id="KW-0808">Transferase</keyword>